<dbReference type="CDD" id="cd13944">
    <property type="entry name" value="lytB_ispH"/>
    <property type="match status" value="1"/>
</dbReference>
<evidence type="ECO:0000256" key="9">
    <source>
        <dbReference type="ARBA" id="ARBA00046335"/>
    </source>
</evidence>
<protein>
    <recommendedName>
        <fullName evidence="10">4-hydroxy-3-methylbut-2-enyl diphosphate reductase</fullName>
        <ecNumber evidence="10">1.17.7.4</ecNumber>
    </recommendedName>
</protein>
<feature type="chain" id="PRO_5031210347" description="4-hydroxy-3-methylbut-2-enyl diphosphate reductase" evidence="11">
    <location>
        <begin position="16"/>
        <end position="474"/>
    </location>
</feature>
<accession>A0A7S3JS64</accession>
<evidence type="ECO:0000256" key="1">
    <source>
        <dbReference type="ARBA" id="ARBA00001966"/>
    </source>
</evidence>
<evidence type="ECO:0000256" key="8">
    <source>
        <dbReference type="ARBA" id="ARBA00046314"/>
    </source>
</evidence>
<evidence type="ECO:0000256" key="6">
    <source>
        <dbReference type="ARBA" id="ARBA00023014"/>
    </source>
</evidence>
<dbReference type="Pfam" id="PF02401">
    <property type="entry name" value="LYTB"/>
    <property type="match status" value="1"/>
</dbReference>
<dbReference type="PANTHER" id="PTHR31619">
    <property type="entry name" value="4-HYDROXY-3-METHYLBUT-2-ENYL DIPHOSPHATE REDUCTASE, CHLOROPLASTIC"/>
    <property type="match status" value="1"/>
</dbReference>
<dbReference type="GO" id="GO:0046872">
    <property type="term" value="F:metal ion binding"/>
    <property type="evidence" value="ECO:0007669"/>
    <property type="project" value="UniProtKB-KW"/>
</dbReference>
<dbReference type="EC" id="1.17.7.4" evidence="10"/>
<keyword evidence="11" id="KW-0732">Signal</keyword>
<evidence type="ECO:0000256" key="7">
    <source>
        <dbReference type="ARBA" id="ARBA00046313"/>
    </source>
</evidence>
<keyword evidence="2" id="KW-0004">4Fe-4S</keyword>
<dbReference type="Gene3D" id="3.40.50.11270">
    <property type="match status" value="1"/>
</dbReference>
<organism evidence="12">
    <name type="scientific">Aureoumbra lagunensis</name>
    <dbReference type="NCBI Taxonomy" id="44058"/>
    <lineage>
        <taxon>Eukaryota</taxon>
        <taxon>Sar</taxon>
        <taxon>Stramenopiles</taxon>
        <taxon>Ochrophyta</taxon>
        <taxon>Pelagophyceae</taxon>
        <taxon>Pelagomonadales</taxon>
        <taxon>Aureoumbra</taxon>
    </lineage>
</organism>
<sequence>MHLLSLLIVCGVAVSLQISSYQKNGVRRVGVSLRMNEKESGMKLEARPVQSKKQERRRIVGNKDFLRSESDFSAEEKARVEEKLLSHMKSSLLENMKANMYETTKGEGNAAVTFRLAKEWGLCWGAERSIELALAAVEKFPDRRKHITNELLHNPGVNQMLKDNDISFIEKTNDGGKKFETVQPGDVVILPAFGATLAEMQYFDELGVTTVDTTCPWVSKVWNVVDRQVSKDMTTIIHGKYSHEEAIATASFCKDYLIVKDIHEAEYVCNYILNPGSTEELSKDNFMKKFAQAMSPGFDPDIHLKKIGIANQTTMYKRETAAIGKLFEATMIKKYPEDASDRFAAFDTICDATQERQDAITDMVEDPDVSQLDFILVVGGFDSSNTAHLVEIPHNKGLTVYHINEADCISETNTLTHRLLDGSIVTTENWLPTDRPITIGVTSGASTPDAYVEEALERVVLLKAAISEDNKIAA</sequence>
<dbReference type="GO" id="GO:0019288">
    <property type="term" value="P:isopentenyl diphosphate biosynthetic process, methylerythritol 4-phosphate pathway"/>
    <property type="evidence" value="ECO:0007669"/>
    <property type="project" value="InterPro"/>
</dbReference>
<evidence type="ECO:0000256" key="11">
    <source>
        <dbReference type="SAM" id="SignalP"/>
    </source>
</evidence>
<gene>
    <name evidence="12" type="ORF">ALAG00032_LOCUS3927</name>
</gene>
<evidence type="ECO:0000256" key="10">
    <source>
        <dbReference type="ARBA" id="ARBA00047177"/>
    </source>
</evidence>
<comment type="cofactor">
    <cofactor evidence="1">
        <name>[4Fe-4S] cluster</name>
        <dbReference type="ChEBI" id="CHEBI:49883"/>
    </cofactor>
</comment>
<evidence type="ECO:0000313" key="12">
    <source>
        <dbReference type="EMBL" id="CAE0363186.1"/>
    </source>
</evidence>
<evidence type="ECO:0000256" key="4">
    <source>
        <dbReference type="ARBA" id="ARBA00023002"/>
    </source>
</evidence>
<dbReference type="GO" id="GO:0051539">
    <property type="term" value="F:4 iron, 4 sulfur cluster binding"/>
    <property type="evidence" value="ECO:0007669"/>
    <property type="project" value="UniProtKB-KW"/>
</dbReference>
<name>A0A7S3JS64_9STRA</name>
<proteinExistence type="inferred from homology"/>
<dbReference type="Gene3D" id="3.40.1010.20">
    <property type="entry name" value="4-hydroxy-3-methylbut-2-enyl diphosphate reductase, catalytic domain"/>
    <property type="match status" value="2"/>
</dbReference>
<dbReference type="PANTHER" id="PTHR31619:SF5">
    <property type="entry name" value="4-HYDROXY-3-METHYLBUT-2-ENYL DIPHOSPHATE REDUCTASE, CHLOROPLASTIC"/>
    <property type="match status" value="1"/>
</dbReference>
<reference evidence="12" key="1">
    <citation type="submission" date="2021-01" db="EMBL/GenBank/DDBJ databases">
        <authorList>
            <person name="Corre E."/>
            <person name="Pelletier E."/>
            <person name="Niang G."/>
            <person name="Scheremetjew M."/>
            <person name="Finn R."/>
            <person name="Kale V."/>
            <person name="Holt S."/>
            <person name="Cochrane G."/>
            <person name="Meng A."/>
            <person name="Brown T."/>
            <person name="Cohen L."/>
        </authorList>
    </citation>
    <scope>NUCLEOTIDE SEQUENCE</scope>
    <source>
        <strain evidence="12">CCMP1510</strain>
    </source>
</reference>
<dbReference type="GO" id="GO:0051745">
    <property type="term" value="F:4-hydroxy-3-methylbut-2-enyl diphosphate reductase activity"/>
    <property type="evidence" value="ECO:0007669"/>
    <property type="project" value="UniProtKB-EC"/>
</dbReference>
<keyword evidence="3" id="KW-0479">Metal-binding</keyword>
<dbReference type="InterPro" id="IPR003451">
    <property type="entry name" value="LytB/IspH"/>
</dbReference>
<dbReference type="NCBIfam" id="NF009911">
    <property type="entry name" value="PRK13371.1"/>
    <property type="match status" value="1"/>
</dbReference>
<dbReference type="AlphaFoldDB" id="A0A7S3JS64"/>
<evidence type="ECO:0000256" key="3">
    <source>
        <dbReference type="ARBA" id="ARBA00022723"/>
    </source>
</evidence>
<keyword evidence="5" id="KW-0408">Iron</keyword>
<evidence type="ECO:0000256" key="5">
    <source>
        <dbReference type="ARBA" id="ARBA00023004"/>
    </source>
</evidence>
<dbReference type="GO" id="GO:0050992">
    <property type="term" value="P:dimethylallyl diphosphate biosynthetic process"/>
    <property type="evidence" value="ECO:0007669"/>
    <property type="project" value="InterPro"/>
</dbReference>
<comment type="pathway">
    <text evidence="7">Isoprenoid biosynthesis; isopentenyl diphosphate biosynthesis via DXP pathway; isopentenyl diphosphate from 1-deoxy-D-xylulose 5-phosphate: step 6/6.</text>
</comment>
<keyword evidence="6" id="KW-0411">Iron-sulfur</keyword>
<feature type="signal peptide" evidence="11">
    <location>
        <begin position="1"/>
        <end position="15"/>
    </location>
</feature>
<comment type="pathway">
    <text evidence="8">Isoprenoid biosynthesis; dimethylallyl diphosphate biosynthesis; dimethylallyl diphosphate from (2E)-4-hydroxy-3-methylbutenyl diphosphate: step 1/1.</text>
</comment>
<keyword evidence="4" id="KW-0560">Oxidoreductase</keyword>
<evidence type="ECO:0000256" key="2">
    <source>
        <dbReference type="ARBA" id="ARBA00022485"/>
    </source>
</evidence>
<dbReference type="EMBL" id="HBIJ01005555">
    <property type="protein sequence ID" value="CAE0363186.1"/>
    <property type="molecule type" value="Transcribed_RNA"/>
</dbReference>
<comment type="similarity">
    <text evidence="9">Belongs to the IspH family.</text>
</comment>
<dbReference type="NCBIfam" id="TIGR00216">
    <property type="entry name" value="ispH_lytB"/>
    <property type="match status" value="1"/>
</dbReference>